<accession>A0A495IXN2</accession>
<evidence type="ECO:0000313" key="2">
    <source>
        <dbReference type="Proteomes" id="UP000268007"/>
    </source>
</evidence>
<proteinExistence type="predicted"/>
<name>A0A495IXN2_9SPHI</name>
<dbReference type="AlphaFoldDB" id="A0A495IXN2"/>
<evidence type="ECO:0000313" key="1">
    <source>
        <dbReference type="EMBL" id="RKR81450.1"/>
    </source>
</evidence>
<keyword evidence="2" id="KW-1185">Reference proteome</keyword>
<comment type="caution">
    <text evidence="1">The sequence shown here is derived from an EMBL/GenBank/DDBJ whole genome shotgun (WGS) entry which is preliminary data.</text>
</comment>
<protein>
    <submittedName>
        <fullName evidence="1">Uncharacterized protein</fullName>
    </submittedName>
</protein>
<dbReference type="EMBL" id="RBKU01000001">
    <property type="protein sequence ID" value="RKR81450.1"/>
    <property type="molecule type" value="Genomic_DNA"/>
</dbReference>
<sequence length="246" mass="28795">MFARNEAIARRQSGFGYQICLVLMVLIYISTSPAKAQHTDTTFISRKKTKDYYWAIYIEKNRQSKKYKNLLDFKMNKWDAKNYKESLDSLKKRKIIKIKALAGLPKEWLPLYLYKGKYYIYYPCEWDNGDRRILTDSTLVDPSMEGPIPRPLQTVKKINANTYYLQLKAFYSIGPPISTLIIHIIDAKNNIAVWEDTSQQGPYRYGLYVAKQSAANFDMVVNYCDNNRVPEFEFDKIDYTALLKGH</sequence>
<dbReference type="Proteomes" id="UP000268007">
    <property type="component" value="Unassembled WGS sequence"/>
</dbReference>
<reference evidence="1 2" key="1">
    <citation type="submission" date="2018-10" db="EMBL/GenBank/DDBJ databases">
        <title>Genomic Encyclopedia of Archaeal and Bacterial Type Strains, Phase II (KMG-II): from individual species to whole genera.</title>
        <authorList>
            <person name="Goeker M."/>
        </authorList>
    </citation>
    <scope>NUCLEOTIDE SEQUENCE [LARGE SCALE GENOMIC DNA]</scope>
    <source>
        <strain evidence="1 2">DSM 18602</strain>
    </source>
</reference>
<organism evidence="1 2">
    <name type="scientific">Mucilaginibacter gracilis</name>
    <dbReference type="NCBI Taxonomy" id="423350"/>
    <lineage>
        <taxon>Bacteria</taxon>
        <taxon>Pseudomonadati</taxon>
        <taxon>Bacteroidota</taxon>
        <taxon>Sphingobacteriia</taxon>
        <taxon>Sphingobacteriales</taxon>
        <taxon>Sphingobacteriaceae</taxon>
        <taxon>Mucilaginibacter</taxon>
    </lineage>
</organism>
<gene>
    <name evidence="1" type="ORF">BDD43_1597</name>
</gene>